<sequence length="530" mass="56967">MITPHTEQVVAVSEWASFVRATDPAWRWTWWSAPAVAPALTSRPVARCFDIAAVHRLLAGGAADEPARAWAYVRDLPADGIPADRQSADDLFAVQTEPALVRSDGHLDPRAGGPGWSPDPSQLLEWARLAAATATAQADRLAAREHGLETAASESAAAQLCLELERDGLPVDRVALEQLLGELIGPRPRDEQDAAANRRARDAIVWRHAPAGRPVDLRNPAVVRDLLRSAGIVVDDTRAWQLEPYRAVSPLVDALLTWRKAERIATTYGWSWVERCLGSDDRLRGPWHPSDGGAGRMTAGAGLHSLPAPLRPAIAAPPGRVLVRADLGQVEPRVLAVVSGDPAFAQATRADDLYAVVARQLAIERPVAKIAVLAAMYGQTSGSAGQALARLERAYPVAMDYLRTAARQGESGEPVETYGGRLVPVTGGGDLATTRARGRFTRNAVVQGAAAELFKAWALTVRHEIAPLGGRIVMCLHDELLVEVPQEHATAAAEAVDRALADASRRWSHGAPVRFVSDTQVVRRWSEAKG</sequence>
<dbReference type="RefSeq" id="WP_166196440.1">
    <property type="nucleotide sequence ID" value="NZ_JAAOIV010000006.1"/>
</dbReference>
<dbReference type="GO" id="GO:0003677">
    <property type="term" value="F:DNA binding"/>
    <property type="evidence" value="ECO:0007669"/>
    <property type="project" value="InterPro"/>
</dbReference>
<dbReference type="GO" id="GO:0006302">
    <property type="term" value="P:double-strand break repair"/>
    <property type="evidence" value="ECO:0007669"/>
    <property type="project" value="TreeGrafter"/>
</dbReference>
<comment type="catalytic activity">
    <reaction evidence="3">
        <text>DNA(n) + a 2'-deoxyribonucleoside 5'-triphosphate = DNA(n+1) + diphosphate</text>
        <dbReference type="Rhea" id="RHEA:22508"/>
        <dbReference type="Rhea" id="RHEA-COMP:17339"/>
        <dbReference type="Rhea" id="RHEA-COMP:17340"/>
        <dbReference type="ChEBI" id="CHEBI:33019"/>
        <dbReference type="ChEBI" id="CHEBI:61560"/>
        <dbReference type="ChEBI" id="CHEBI:173112"/>
        <dbReference type="EC" id="2.7.7.7"/>
    </reaction>
</comment>
<dbReference type="InterPro" id="IPR043502">
    <property type="entry name" value="DNA/RNA_pol_sf"/>
</dbReference>
<proteinExistence type="predicted"/>
<dbReference type="PANTHER" id="PTHR10133">
    <property type="entry name" value="DNA POLYMERASE I"/>
    <property type="match status" value="1"/>
</dbReference>
<dbReference type="Proteomes" id="UP000744769">
    <property type="component" value="Unassembled WGS sequence"/>
</dbReference>
<dbReference type="Gene3D" id="3.30.70.370">
    <property type="match status" value="1"/>
</dbReference>
<keyword evidence="2" id="KW-0235">DNA replication</keyword>
<dbReference type="AlphaFoldDB" id="A0A967B5M8"/>
<evidence type="ECO:0000313" key="6">
    <source>
        <dbReference type="Proteomes" id="UP000744769"/>
    </source>
</evidence>
<dbReference type="InterPro" id="IPR001098">
    <property type="entry name" value="DNA-dir_DNA_pol_A_palm_dom"/>
</dbReference>
<evidence type="ECO:0000256" key="3">
    <source>
        <dbReference type="ARBA" id="ARBA00049244"/>
    </source>
</evidence>
<dbReference type="GO" id="GO:0003887">
    <property type="term" value="F:DNA-directed DNA polymerase activity"/>
    <property type="evidence" value="ECO:0007669"/>
    <property type="project" value="UniProtKB-EC"/>
</dbReference>
<gene>
    <name evidence="5" type="ORF">G9U51_09720</name>
</gene>
<evidence type="ECO:0000256" key="1">
    <source>
        <dbReference type="ARBA" id="ARBA00012417"/>
    </source>
</evidence>
<protein>
    <recommendedName>
        <fullName evidence="1">DNA-directed DNA polymerase</fullName>
        <ecNumber evidence="1">2.7.7.7</ecNumber>
    </recommendedName>
</protein>
<organism evidence="5 6">
    <name type="scientific">Metallococcus carri</name>
    <dbReference type="NCBI Taxonomy" id="1656884"/>
    <lineage>
        <taxon>Bacteria</taxon>
        <taxon>Bacillati</taxon>
        <taxon>Actinomycetota</taxon>
        <taxon>Actinomycetes</taxon>
        <taxon>Micrococcales</taxon>
        <taxon>Dermacoccaceae</taxon>
        <taxon>Metallococcus</taxon>
    </lineage>
</organism>
<dbReference type="Gene3D" id="1.10.150.20">
    <property type="entry name" value="5' to 3' exonuclease, C-terminal subdomain"/>
    <property type="match status" value="1"/>
</dbReference>
<dbReference type="PANTHER" id="PTHR10133:SF27">
    <property type="entry name" value="DNA POLYMERASE NU"/>
    <property type="match status" value="1"/>
</dbReference>
<dbReference type="EC" id="2.7.7.7" evidence="1"/>
<dbReference type="Pfam" id="PF00476">
    <property type="entry name" value="DNA_pol_A"/>
    <property type="match status" value="1"/>
</dbReference>
<dbReference type="SMART" id="SM00482">
    <property type="entry name" value="POLAc"/>
    <property type="match status" value="1"/>
</dbReference>
<evidence type="ECO:0000313" key="5">
    <source>
        <dbReference type="EMBL" id="NHN56052.1"/>
    </source>
</evidence>
<feature type="domain" description="DNA-directed DNA polymerase family A palm" evidence="4">
    <location>
        <begin position="310"/>
        <end position="488"/>
    </location>
</feature>
<comment type="caution">
    <text evidence="5">The sequence shown here is derived from an EMBL/GenBank/DDBJ whole genome shotgun (WGS) entry which is preliminary data.</text>
</comment>
<keyword evidence="6" id="KW-1185">Reference proteome</keyword>
<name>A0A967B5M8_9MICO</name>
<reference evidence="5" key="1">
    <citation type="submission" date="2020-03" db="EMBL/GenBank/DDBJ databases">
        <title>Draft sequencing of Calidifontibacter sp. DB0510.</title>
        <authorList>
            <person name="Kim D.-U."/>
        </authorList>
    </citation>
    <scope>NUCLEOTIDE SEQUENCE</scope>
    <source>
        <strain evidence="5">DB0510</strain>
    </source>
</reference>
<accession>A0A967B5M8</accession>
<dbReference type="EMBL" id="JAAOIV010000006">
    <property type="protein sequence ID" value="NHN56052.1"/>
    <property type="molecule type" value="Genomic_DNA"/>
</dbReference>
<evidence type="ECO:0000259" key="4">
    <source>
        <dbReference type="SMART" id="SM00482"/>
    </source>
</evidence>
<dbReference type="InterPro" id="IPR002298">
    <property type="entry name" value="DNA_polymerase_A"/>
</dbReference>
<dbReference type="GO" id="GO:0006261">
    <property type="term" value="P:DNA-templated DNA replication"/>
    <property type="evidence" value="ECO:0007669"/>
    <property type="project" value="InterPro"/>
</dbReference>
<dbReference type="SUPFAM" id="SSF56672">
    <property type="entry name" value="DNA/RNA polymerases"/>
    <property type="match status" value="1"/>
</dbReference>
<evidence type="ECO:0000256" key="2">
    <source>
        <dbReference type="ARBA" id="ARBA00022705"/>
    </source>
</evidence>